<evidence type="ECO:0000256" key="1">
    <source>
        <dbReference type="ARBA" id="ARBA00004613"/>
    </source>
</evidence>
<comment type="subcellular location">
    <subcellularLocation>
        <location evidence="1">Secreted</location>
    </subcellularLocation>
</comment>
<accession>A0A381Z8G3</accession>
<dbReference type="InterPro" id="IPR029058">
    <property type="entry name" value="AB_hydrolase_fold"/>
</dbReference>
<evidence type="ECO:0000256" key="2">
    <source>
        <dbReference type="ARBA" id="ARBA00022525"/>
    </source>
</evidence>
<dbReference type="AlphaFoldDB" id="A0A381Z8G3"/>
<dbReference type="GO" id="GO:0016787">
    <property type="term" value="F:hydrolase activity"/>
    <property type="evidence" value="ECO:0007669"/>
    <property type="project" value="UniProtKB-KW"/>
</dbReference>
<evidence type="ECO:0000256" key="5">
    <source>
        <dbReference type="ARBA" id="ARBA00023098"/>
    </source>
</evidence>
<dbReference type="Pfam" id="PF24708">
    <property type="entry name" value="Lip_C"/>
    <property type="match status" value="1"/>
</dbReference>
<dbReference type="GO" id="GO:0005576">
    <property type="term" value="C:extracellular region"/>
    <property type="evidence" value="ECO:0007669"/>
    <property type="project" value="UniProtKB-SubCell"/>
</dbReference>
<dbReference type="GO" id="GO:0006629">
    <property type="term" value="P:lipid metabolic process"/>
    <property type="evidence" value="ECO:0007669"/>
    <property type="project" value="UniProtKB-KW"/>
</dbReference>
<dbReference type="PANTHER" id="PTHR34043">
    <property type="entry name" value="ALPHA/BETA-HYDROLASES SUPERFAMILY PROTEIN"/>
    <property type="match status" value="1"/>
</dbReference>
<sequence>MVHGFLGWGPDEMGDYHYWGGKKDYVQMLQDEGHVVFEVSVGPVSSNWDRAVEVYYQLKGGQVDYGKAHSEKFDIIQKPPGKTFEGLYPEWDENHAVHLIGHSMGGQTVRILQYLLSNEIYLNEENRIPEESDLLGKMNEHWIRSITTISTPHNGATMADVVTGSLPFIRFFIGVAGVVGTRFYDFDLEQWGFERMNDETWPTYVHRMKNHEAWQTKNISGWDLSLDGARELNDYALADSDVYYFSIVTTTTERKNDSQHHQPIKGTSLLTGAKAKLLGSRKAFWSDGTSTDTTWFENDGMVNTCSMFGPTTGTNGADPIVAYDNKDGLLITGQWYYLGPYQIDHWNIIGQRTDGNGQHEISQMIIKNHASRIKLLPVF</sequence>
<keyword evidence="4" id="KW-0378">Hydrolase</keyword>
<keyword evidence="5" id="KW-0443">Lipid metabolism</keyword>
<dbReference type="Gene3D" id="3.40.50.1820">
    <property type="entry name" value="alpha/beta hydrolase"/>
    <property type="match status" value="1"/>
</dbReference>
<evidence type="ECO:0000256" key="3">
    <source>
        <dbReference type="ARBA" id="ARBA00022729"/>
    </source>
</evidence>
<dbReference type="InterPro" id="IPR056304">
    <property type="entry name" value="Lip-like_C"/>
</dbReference>
<organism evidence="7">
    <name type="scientific">marine metagenome</name>
    <dbReference type="NCBI Taxonomy" id="408172"/>
    <lineage>
        <taxon>unclassified sequences</taxon>
        <taxon>metagenomes</taxon>
        <taxon>ecological metagenomes</taxon>
    </lineage>
</organism>
<reference evidence="7" key="1">
    <citation type="submission" date="2018-05" db="EMBL/GenBank/DDBJ databases">
        <authorList>
            <person name="Lanie J.A."/>
            <person name="Ng W.-L."/>
            <person name="Kazmierczak K.M."/>
            <person name="Andrzejewski T.M."/>
            <person name="Davidsen T.M."/>
            <person name="Wayne K.J."/>
            <person name="Tettelin H."/>
            <person name="Glass J.I."/>
            <person name="Rusch D."/>
            <person name="Podicherti R."/>
            <person name="Tsui H.-C.T."/>
            <person name="Winkler M.E."/>
        </authorList>
    </citation>
    <scope>NUCLEOTIDE SEQUENCE</scope>
</reference>
<dbReference type="SUPFAM" id="SSF53474">
    <property type="entry name" value="alpha/beta-Hydrolases"/>
    <property type="match status" value="1"/>
</dbReference>
<dbReference type="EMBL" id="UINC01020205">
    <property type="protein sequence ID" value="SVA85053.1"/>
    <property type="molecule type" value="Genomic_DNA"/>
</dbReference>
<evidence type="ECO:0000256" key="4">
    <source>
        <dbReference type="ARBA" id="ARBA00022801"/>
    </source>
</evidence>
<dbReference type="PANTHER" id="PTHR34043:SF3">
    <property type="entry name" value="ALPHA_BETA-HYDROLASES SUPERFAMILY PROTEIN"/>
    <property type="match status" value="1"/>
</dbReference>
<name>A0A381Z8G3_9ZZZZ</name>
<proteinExistence type="predicted"/>
<evidence type="ECO:0000313" key="7">
    <source>
        <dbReference type="EMBL" id="SVA85053.1"/>
    </source>
</evidence>
<keyword evidence="2" id="KW-0964">Secreted</keyword>
<evidence type="ECO:0000259" key="6">
    <source>
        <dbReference type="Pfam" id="PF24708"/>
    </source>
</evidence>
<protein>
    <recommendedName>
        <fullName evidence="6">Lipase-like C-terminal domain-containing protein</fullName>
    </recommendedName>
</protein>
<keyword evidence="3" id="KW-0732">Signal</keyword>
<gene>
    <name evidence="7" type="ORF">METZ01_LOCUS137907</name>
</gene>
<feature type="domain" description="Lipase-like C-terminal" evidence="6">
    <location>
        <begin position="1"/>
        <end position="311"/>
    </location>
</feature>